<accession>A0A839IUL2</accession>
<dbReference type="Proteomes" id="UP000565262">
    <property type="component" value="Unassembled WGS sequence"/>
</dbReference>
<evidence type="ECO:0000256" key="1">
    <source>
        <dbReference type="SAM" id="SignalP"/>
    </source>
</evidence>
<proteinExistence type="predicted"/>
<evidence type="ECO:0000313" key="3">
    <source>
        <dbReference type="Proteomes" id="UP000565262"/>
    </source>
</evidence>
<reference evidence="2 3" key="1">
    <citation type="submission" date="2020-08" db="EMBL/GenBank/DDBJ databases">
        <title>Oceanospirillum sp. nov. isolated from marine sediment.</title>
        <authorList>
            <person name="Ji X."/>
        </authorList>
    </citation>
    <scope>NUCLEOTIDE SEQUENCE [LARGE SCALE GENOMIC DNA]</scope>
    <source>
        <strain evidence="2 3">D5</strain>
    </source>
</reference>
<organism evidence="2 3">
    <name type="scientific">Oceanospirillum sediminis</name>
    <dbReference type="NCBI Taxonomy" id="2760088"/>
    <lineage>
        <taxon>Bacteria</taxon>
        <taxon>Pseudomonadati</taxon>
        <taxon>Pseudomonadota</taxon>
        <taxon>Gammaproteobacteria</taxon>
        <taxon>Oceanospirillales</taxon>
        <taxon>Oceanospirillaceae</taxon>
        <taxon>Oceanospirillum</taxon>
    </lineage>
</organism>
<protein>
    <submittedName>
        <fullName evidence="2">Uncharacterized protein</fullName>
    </submittedName>
</protein>
<comment type="caution">
    <text evidence="2">The sequence shown here is derived from an EMBL/GenBank/DDBJ whole genome shotgun (WGS) entry which is preliminary data.</text>
</comment>
<feature type="chain" id="PRO_5032966778" evidence="1">
    <location>
        <begin position="23"/>
        <end position="190"/>
    </location>
</feature>
<gene>
    <name evidence="2" type="ORF">H4O21_18655</name>
</gene>
<sequence>MQFKIKLLLGLLFALLSASASAQILHKEKKAVLEQDSRNTAVAFSLTTTKKQLNFCVHNLTEQGSAMDVFRVFLHTAAQLKDRSFDQVNLCFKKEPRFVLSGQHFSTLGEELGIQNPAYTLRTFPEKLKKPDGQQAFNIHQGGMLYLMRAQMNDFNHMNEEWYLEDLVKEREAKKDALRPRSFAPDAEVF</sequence>
<keyword evidence="3" id="KW-1185">Reference proteome</keyword>
<dbReference type="EMBL" id="JACJFM010000032">
    <property type="protein sequence ID" value="MBB1488631.1"/>
    <property type="molecule type" value="Genomic_DNA"/>
</dbReference>
<feature type="signal peptide" evidence="1">
    <location>
        <begin position="1"/>
        <end position="22"/>
    </location>
</feature>
<name>A0A839IUL2_9GAMM</name>
<dbReference type="AlphaFoldDB" id="A0A839IUL2"/>
<keyword evidence="1" id="KW-0732">Signal</keyword>
<dbReference type="RefSeq" id="WP_182810403.1">
    <property type="nucleotide sequence ID" value="NZ_JACJFM010000032.1"/>
</dbReference>
<evidence type="ECO:0000313" key="2">
    <source>
        <dbReference type="EMBL" id="MBB1488631.1"/>
    </source>
</evidence>